<protein>
    <recommendedName>
        <fullName evidence="4">DinB-like domain-containing protein</fullName>
    </recommendedName>
</protein>
<name>A0A1U7CMP3_9BACT</name>
<proteinExistence type="predicted"/>
<feature type="region of interest" description="Disordered" evidence="1">
    <location>
        <begin position="132"/>
        <end position="152"/>
    </location>
</feature>
<dbReference type="OrthoDB" id="282689at2"/>
<organism evidence="2 3">
    <name type="scientific">Paludisphaera borealis</name>
    <dbReference type="NCBI Taxonomy" id="1387353"/>
    <lineage>
        <taxon>Bacteria</taxon>
        <taxon>Pseudomonadati</taxon>
        <taxon>Planctomycetota</taxon>
        <taxon>Planctomycetia</taxon>
        <taxon>Isosphaerales</taxon>
        <taxon>Isosphaeraceae</taxon>
        <taxon>Paludisphaera</taxon>
    </lineage>
</organism>
<dbReference type="EMBL" id="CP019082">
    <property type="protein sequence ID" value="APW60178.1"/>
    <property type="molecule type" value="Genomic_DNA"/>
</dbReference>
<evidence type="ECO:0000313" key="2">
    <source>
        <dbReference type="EMBL" id="APW60178.1"/>
    </source>
</evidence>
<dbReference type="Pfam" id="PF07606">
    <property type="entry name" value="DUF1569"/>
    <property type="match status" value="1"/>
</dbReference>
<dbReference type="KEGG" id="pbor:BSF38_01644"/>
<evidence type="ECO:0008006" key="4">
    <source>
        <dbReference type="Google" id="ProtNLM"/>
    </source>
</evidence>
<gene>
    <name evidence="2" type="ORF">BSF38_01644</name>
</gene>
<reference evidence="3" key="1">
    <citation type="submission" date="2016-12" db="EMBL/GenBank/DDBJ databases">
        <title>Comparative genomics of four Isosphaeraceae planctomycetes: a common pool of plasmids and glycoside hydrolase genes.</title>
        <authorList>
            <person name="Ivanova A."/>
        </authorList>
    </citation>
    <scope>NUCLEOTIDE SEQUENCE [LARGE SCALE GENOMIC DNA]</scope>
    <source>
        <strain evidence="3">PX4</strain>
    </source>
</reference>
<dbReference type="InterPro" id="IPR011463">
    <property type="entry name" value="DUF1569"/>
</dbReference>
<dbReference type="RefSeq" id="WP_076344634.1">
    <property type="nucleotide sequence ID" value="NZ_CP019082.1"/>
</dbReference>
<dbReference type="STRING" id="1387353.BSF38_01644"/>
<sequence>MTERRTLSFDGLDGLDGVMTDVDRLLAGHEAVGRWTLGQILYHLAVGVRLSMEADRDAEPVEGRDRSRALRRMFFRAGRFPENAHPPLAILVPPDSCDPTEQAEALRDAIKRFTTDDGPFASHPVLRNQRGQGIKGVKESKGSQGIEGVRSY</sequence>
<evidence type="ECO:0000313" key="3">
    <source>
        <dbReference type="Proteomes" id="UP000186309"/>
    </source>
</evidence>
<dbReference type="Proteomes" id="UP000186309">
    <property type="component" value="Chromosome"/>
</dbReference>
<dbReference type="AlphaFoldDB" id="A0A1U7CMP3"/>
<accession>A0A1U7CMP3</accession>
<keyword evidence="3" id="KW-1185">Reference proteome</keyword>
<evidence type="ECO:0000256" key="1">
    <source>
        <dbReference type="SAM" id="MobiDB-lite"/>
    </source>
</evidence>